<organism evidence="1 2">
    <name type="scientific">Dysosmobacter segnis</name>
    <dbReference type="NCBI Taxonomy" id="2763042"/>
    <lineage>
        <taxon>Bacteria</taxon>
        <taxon>Bacillati</taxon>
        <taxon>Bacillota</taxon>
        <taxon>Clostridia</taxon>
        <taxon>Eubacteriales</taxon>
        <taxon>Oscillospiraceae</taxon>
        <taxon>Dysosmobacter</taxon>
    </lineage>
</organism>
<protein>
    <submittedName>
        <fullName evidence="1">Uncharacterized protein</fullName>
    </submittedName>
</protein>
<dbReference type="AlphaFoldDB" id="A0A923MNA8"/>
<reference evidence="1" key="1">
    <citation type="submission" date="2020-08" db="EMBL/GenBank/DDBJ databases">
        <title>Genome public.</title>
        <authorList>
            <person name="Liu C."/>
            <person name="Sun Q."/>
        </authorList>
    </citation>
    <scope>NUCLEOTIDE SEQUENCE</scope>
    <source>
        <strain evidence="1">BX15</strain>
    </source>
</reference>
<evidence type="ECO:0000313" key="2">
    <source>
        <dbReference type="Proteomes" id="UP000620327"/>
    </source>
</evidence>
<dbReference type="Proteomes" id="UP000620327">
    <property type="component" value="Unassembled WGS sequence"/>
</dbReference>
<gene>
    <name evidence="1" type="ORF">H8Z83_16925</name>
</gene>
<dbReference type="RefSeq" id="WP_187016145.1">
    <property type="nucleotide sequence ID" value="NZ_JACOQI010000026.1"/>
</dbReference>
<comment type="caution">
    <text evidence="1">The sequence shown here is derived from an EMBL/GenBank/DDBJ whole genome shotgun (WGS) entry which is preliminary data.</text>
</comment>
<evidence type="ECO:0000313" key="1">
    <source>
        <dbReference type="EMBL" id="MBC5771977.1"/>
    </source>
</evidence>
<proteinExistence type="predicted"/>
<dbReference type="EMBL" id="JACOQI010000026">
    <property type="protein sequence ID" value="MBC5771977.1"/>
    <property type="molecule type" value="Genomic_DNA"/>
</dbReference>
<name>A0A923MNA8_9FIRM</name>
<accession>A0A923MNA8</accession>
<sequence>MRQFVCECLNCGLKKTRQFKEEPYPEYGEVFVAHCKVCDSDQNHTRVLTRKTQAELRRRQEEEDLKKSISDQCARHGFTCRFLYQSVIITTPLADWCFDYHEKYKTLYHENTPNTKYLTGHYVKAHTQFKGKKMTVSAVIEYIASHEGWRAEQRSKTTKEKSE</sequence>
<keyword evidence="2" id="KW-1185">Reference proteome</keyword>